<gene>
    <name evidence="1" type="primary">nrdG</name>
    <name evidence="1" type="ORF">NWE73_11025</name>
</gene>
<dbReference type="Gene3D" id="3.20.20.70">
    <property type="entry name" value="Aldolase class I"/>
    <property type="match status" value="1"/>
</dbReference>
<sequence>MNIYKYDIVYQEVPHHISLALYVCGCPLQCPGCHSPELWTEKTGTPLTREGLLSLLNKYCDRISCVLFLGGEWHEQELVSLLQVAREQSLLTALYTGLDVVSPELEKHLDFLKTGPWRRELGGLASPNTNQIFRDLRNGQILNHLFQTNSKETSL</sequence>
<keyword evidence="2" id="KW-1185">Reference proteome</keyword>
<dbReference type="SUPFAM" id="SSF102114">
    <property type="entry name" value="Radical SAM enzymes"/>
    <property type="match status" value="1"/>
</dbReference>
<reference evidence="1" key="1">
    <citation type="submission" date="2022-08" db="EMBL/GenBank/DDBJ databases">
        <title>Novel Bdellovibrio Species Isolated from Svalbard: Designation Bdellovibrio svalbardensis.</title>
        <authorList>
            <person name="Mitchell R.J."/>
            <person name="Choi S.Y."/>
        </authorList>
    </citation>
    <scope>NUCLEOTIDE SEQUENCE</scope>
    <source>
        <strain evidence="1">PAP01</strain>
    </source>
</reference>
<name>A0ABT6DJ90_9BACT</name>
<dbReference type="InterPro" id="IPR058240">
    <property type="entry name" value="rSAM_sf"/>
</dbReference>
<dbReference type="InterPro" id="IPR014191">
    <property type="entry name" value="Anaer_RNR_activator"/>
</dbReference>
<evidence type="ECO:0000313" key="1">
    <source>
        <dbReference type="EMBL" id="MDG0816900.1"/>
    </source>
</evidence>
<organism evidence="1 2">
    <name type="scientific">Bdellovibrio svalbardensis</name>
    <dbReference type="NCBI Taxonomy" id="2972972"/>
    <lineage>
        <taxon>Bacteria</taxon>
        <taxon>Pseudomonadati</taxon>
        <taxon>Bdellovibrionota</taxon>
        <taxon>Bdellovibrionia</taxon>
        <taxon>Bdellovibrionales</taxon>
        <taxon>Pseudobdellovibrionaceae</taxon>
        <taxon>Bdellovibrio</taxon>
    </lineage>
</organism>
<dbReference type="RefSeq" id="WP_277578377.1">
    <property type="nucleotide sequence ID" value="NZ_JANRMI010000003.1"/>
</dbReference>
<comment type="caution">
    <text evidence="1">The sequence shown here is derived from an EMBL/GenBank/DDBJ whole genome shotgun (WGS) entry which is preliminary data.</text>
</comment>
<dbReference type="NCBIfam" id="TIGR02826">
    <property type="entry name" value="RNR_activ_nrdG3"/>
    <property type="match status" value="1"/>
</dbReference>
<evidence type="ECO:0000313" key="2">
    <source>
        <dbReference type="Proteomes" id="UP001152321"/>
    </source>
</evidence>
<dbReference type="Proteomes" id="UP001152321">
    <property type="component" value="Unassembled WGS sequence"/>
</dbReference>
<dbReference type="Pfam" id="PF13353">
    <property type="entry name" value="Fer4_12"/>
    <property type="match status" value="1"/>
</dbReference>
<protein>
    <submittedName>
        <fullName evidence="1">Anaerobic ribonucleoside-triphosphate reductase activating protein</fullName>
    </submittedName>
</protein>
<dbReference type="InterPro" id="IPR013785">
    <property type="entry name" value="Aldolase_TIM"/>
</dbReference>
<proteinExistence type="predicted"/>
<dbReference type="EMBL" id="JANRMI010000003">
    <property type="protein sequence ID" value="MDG0816900.1"/>
    <property type="molecule type" value="Genomic_DNA"/>
</dbReference>
<accession>A0ABT6DJ90</accession>